<dbReference type="PANTHER" id="PTHR34547:SF1">
    <property type="entry name" value="YACP-LIKE NYN DOMAIN PROTEIN"/>
    <property type="match status" value="1"/>
</dbReference>
<proteinExistence type="predicted"/>
<name>A0A3E2TLE7_9FIRM</name>
<dbReference type="InterPro" id="IPR010298">
    <property type="entry name" value="YacP-like"/>
</dbReference>
<dbReference type="EMBL" id="QVEU01000001">
    <property type="protein sequence ID" value="RGB78153.1"/>
    <property type="molecule type" value="Genomic_DNA"/>
</dbReference>
<organism evidence="1 2">
    <name type="scientific">Anaerococcus nagyae</name>
    <dbReference type="NCBI Taxonomy" id="1755241"/>
    <lineage>
        <taxon>Bacteria</taxon>
        <taxon>Bacillati</taxon>
        <taxon>Bacillota</taxon>
        <taxon>Tissierellia</taxon>
        <taxon>Tissierellales</taxon>
        <taxon>Peptoniphilaceae</taxon>
        <taxon>Anaerococcus</taxon>
    </lineage>
</organism>
<protein>
    <submittedName>
        <fullName evidence="1">NYN domain-containing protein</fullName>
    </submittedName>
</protein>
<dbReference type="Pfam" id="PF05991">
    <property type="entry name" value="NYN_YacP"/>
    <property type="match status" value="1"/>
</dbReference>
<reference evidence="1 2" key="1">
    <citation type="submission" date="2018-08" db="EMBL/GenBank/DDBJ databases">
        <title>A genome reference for cultivated species of the human gut microbiota.</title>
        <authorList>
            <person name="Zou Y."/>
            <person name="Xue W."/>
            <person name="Luo G."/>
        </authorList>
    </citation>
    <scope>NUCLEOTIDE SEQUENCE [LARGE SCALE GENOMIC DNA]</scope>
    <source>
        <strain evidence="1 2">OF01-3</strain>
    </source>
</reference>
<sequence>MTSSRKNITIVDGYNVINAWSNLLEISKSSLEAARDKLIDEMAEYKSLSGEEIIIVFDAYNLDRPKETIIEKYGIKIVYTKRFQTADTYIEKQILKISHKHNLKVVTDDGQIQVLVTSKGASRVTANELRADIYNNQRKINRTRKKDFNRNFKSFPLSKEMIDKIDQIKDDLDKD</sequence>
<dbReference type="PANTHER" id="PTHR34547">
    <property type="entry name" value="YACP-LIKE NYN DOMAIN PROTEIN"/>
    <property type="match status" value="1"/>
</dbReference>
<dbReference type="RefSeq" id="WP_117520400.1">
    <property type="nucleotide sequence ID" value="NZ_AP031484.1"/>
</dbReference>
<dbReference type="CDD" id="cd10912">
    <property type="entry name" value="PIN_YacP-like"/>
    <property type="match status" value="1"/>
</dbReference>
<gene>
    <name evidence="1" type="ORF">DXA39_01500</name>
</gene>
<accession>A0A3E2TLE7</accession>
<keyword evidence="2" id="KW-1185">Reference proteome</keyword>
<evidence type="ECO:0000313" key="2">
    <source>
        <dbReference type="Proteomes" id="UP000261011"/>
    </source>
</evidence>
<dbReference type="AlphaFoldDB" id="A0A3E2TLE7"/>
<evidence type="ECO:0000313" key="1">
    <source>
        <dbReference type="EMBL" id="RGB78153.1"/>
    </source>
</evidence>
<dbReference type="Proteomes" id="UP000261011">
    <property type="component" value="Unassembled WGS sequence"/>
</dbReference>
<dbReference type="OrthoDB" id="9792160at2"/>
<comment type="caution">
    <text evidence="1">The sequence shown here is derived from an EMBL/GenBank/DDBJ whole genome shotgun (WGS) entry which is preliminary data.</text>
</comment>